<evidence type="ECO:0008006" key="2">
    <source>
        <dbReference type="Google" id="ProtNLM"/>
    </source>
</evidence>
<protein>
    <recommendedName>
        <fullName evidence="2">VWA domain-containing protein</fullName>
    </recommendedName>
</protein>
<name>W1YV53_9ZZZZ</name>
<proteinExistence type="predicted"/>
<organism evidence="1">
    <name type="scientific">human gut metagenome</name>
    <dbReference type="NCBI Taxonomy" id="408170"/>
    <lineage>
        <taxon>unclassified sequences</taxon>
        <taxon>metagenomes</taxon>
        <taxon>organismal metagenomes</taxon>
    </lineage>
</organism>
<feature type="non-terminal residue" evidence="1">
    <location>
        <position position="1"/>
    </location>
</feature>
<dbReference type="AlphaFoldDB" id="W1YV53"/>
<evidence type="ECO:0000313" key="1">
    <source>
        <dbReference type="EMBL" id="ETJ45059.1"/>
    </source>
</evidence>
<dbReference type="EMBL" id="AZMM01000936">
    <property type="protein sequence ID" value="ETJ45059.1"/>
    <property type="molecule type" value="Genomic_DNA"/>
</dbReference>
<accession>W1YV53</accession>
<comment type="caution">
    <text evidence="1">The sequence shown here is derived from an EMBL/GenBank/DDBJ whole genome shotgun (WGS) entry which is preliminary data.</text>
</comment>
<sequence>PVFSLANQNRVDLLVYFTDGKGEERLREAPKGYKVLWVLTGENPQLSLHNPYGMVRELGYVGVDETQDIDEFVRMSSRSGFSMANQEV</sequence>
<gene>
    <name evidence="1" type="ORF">Q604_UNBC00936G0001</name>
</gene>
<reference evidence="1" key="1">
    <citation type="submission" date="2013-12" db="EMBL/GenBank/DDBJ databases">
        <title>A Varibaculum cambriense genome reconstructed from a premature infant gut community with otherwise low bacterial novelty that shifts toward anaerobic metabolism during the third week of life.</title>
        <authorList>
            <person name="Brown C.T."/>
            <person name="Sharon I."/>
            <person name="Thomas B.C."/>
            <person name="Castelle C.J."/>
            <person name="Morowitz M.J."/>
            <person name="Banfield J.F."/>
        </authorList>
    </citation>
    <scope>NUCLEOTIDE SEQUENCE</scope>
</reference>